<evidence type="ECO:0000313" key="9">
    <source>
        <dbReference type="Proteomes" id="UP000009168"/>
    </source>
</evidence>
<evidence type="ECO:0000256" key="4">
    <source>
        <dbReference type="ARBA" id="ARBA00023306"/>
    </source>
</evidence>
<dbReference type="RefSeq" id="XP_001024950.2">
    <property type="nucleotide sequence ID" value="XM_001024950.2"/>
</dbReference>
<keyword evidence="2 5" id="KW-0853">WD repeat</keyword>
<keyword evidence="9" id="KW-1185">Reference proteome</keyword>
<dbReference type="InterPro" id="IPR001680">
    <property type="entry name" value="WD40_rpt"/>
</dbReference>
<evidence type="ECO:0000256" key="2">
    <source>
        <dbReference type="ARBA" id="ARBA00022574"/>
    </source>
</evidence>
<dbReference type="Proteomes" id="UP000009168">
    <property type="component" value="Unassembled WGS sequence"/>
</dbReference>
<dbReference type="PANTHER" id="PTHR19918:SF1">
    <property type="entry name" value="FIZZY-RELATED PROTEIN HOMOLOG"/>
    <property type="match status" value="1"/>
</dbReference>
<dbReference type="OrthoDB" id="10263272at2759"/>
<dbReference type="GO" id="GO:1905786">
    <property type="term" value="P:positive regulation of anaphase-promoting complex-dependent catabolic process"/>
    <property type="evidence" value="ECO:0007669"/>
    <property type="project" value="TreeGrafter"/>
</dbReference>
<sequence>MNCLRNLQNSNPANRKESLDYSPINEKKSNSQNVESQKYLSPQQLGQSYSTQPSFRSPMSGENSSCCQNQQQISFVQQAHPSLPCFEEEFEYSPAEGICTPQNGNNKDSTTKQLCEQASSFSQKSEYSIQLFNQQTLFNFLQKMRFQFSILMLKSSHNSKAYERYFYLKNELKLQSLMILKNFSLLNLNDSMNKYVSCMSILFNMKIFNIRLSEQFSNISLEDQTIGSPLQNNSSYFQEKSQNSEQNFYNMSDTFLNSTQNSKTPYGIRNQYIENPDIEFFLKKGIMSARYTNSNAFVKRNDQQSTPKDQDGMEESFDEIITKFDEALEVSDFTQKVKQDDLVMQIPLQTPKSQRKLKEDDWKENFSSPERLSLQTSLFSKNKTQFDNQLCTLSNNNQAIPSIWKSSKQKFNKKKSDRFIPNRKTSKLSIALTSAHEIKDENENKNFFKGEFYDKQSQVSIEELYKSHILGISNNNQKTPFGISSSQFSQYFANHGSAMIPPRYVNNSSQEVERSNNTPHLPIYLNQDENEVSQTIQSFSNQNILRFKDSPQKNKQDIGKFLPEYSNKYSLIDNQNSCIFDFKRKETRKINKIPFKVLDAPSLQDDFYLNLVDWSSTNILAVALGSCVYLWKADNNKVIKFCDLGSTTVTSVAWHPKGHQLSLGTSAGQVQVWDANSLKMLRSYNDHIVRVGSLSWSTSLLACGSRDKTISLRDQRDDNSIVRTFKEHKQEVCGLKWSFDEQYLASGGNDNKLFVWNNHSTIPICKFTQHTAAVKAIAWSPHQHGLLASGGGTQDRCIRFWNTQTSTMLDYIDTQSQVCNLMFGKTENEIVSTHGYSLNQIVVWKYPSLQKIAELTGHTSRVLFLAMSPDGQTIVTGAGDETLRFWKVFPSVNDGYKPPSVLVNDIRDLR</sequence>
<dbReference type="InParanoid" id="I7M414"/>
<dbReference type="EMBL" id="GG662443">
    <property type="protein sequence ID" value="EAS04705.2"/>
    <property type="molecule type" value="Genomic_DNA"/>
</dbReference>
<dbReference type="GO" id="GO:1990757">
    <property type="term" value="F:ubiquitin ligase activator activity"/>
    <property type="evidence" value="ECO:0007669"/>
    <property type="project" value="TreeGrafter"/>
</dbReference>
<evidence type="ECO:0000256" key="6">
    <source>
        <dbReference type="SAM" id="MobiDB-lite"/>
    </source>
</evidence>
<evidence type="ECO:0000256" key="5">
    <source>
        <dbReference type="PROSITE-ProRule" id="PRU00221"/>
    </source>
</evidence>
<evidence type="ECO:0000256" key="3">
    <source>
        <dbReference type="ARBA" id="ARBA00022737"/>
    </source>
</evidence>
<dbReference type="GO" id="GO:0031145">
    <property type="term" value="P:anaphase-promoting complex-dependent catabolic process"/>
    <property type="evidence" value="ECO:0007669"/>
    <property type="project" value="TreeGrafter"/>
</dbReference>
<dbReference type="STRING" id="312017.I7M414"/>
<accession>I7M414</accession>
<name>I7M414_TETTS</name>
<dbReference type="Gene3D" id="2.130.10.10">
    <property type="entry name" value="YVTN repeat-like/Quinoprotein amine dehydrogenase"/>
    <property type="match status" value="1"/>
</dbReference>
<dbReference type="Pfam" id="PF24807">
    <property type="entry name" value="WD40_CDC20-Fz"/>
    <property type="match status" value="1"/>
</dbReference>
<feature type="region of interest" description="Disordered" evidence="6">
    <location>
        <begin position="1"/>
        <end position="64"/>
    </location>
</feature>
<dbReference type="InterPro" id="IPR015943">
    <property type="entry name" value="WD40/YVTN_repeat-like_dom_sf"/>
</dbReference>
<evidence type="ECO:0000256" key="1">
    <source>
        <dbReference type="ARBA" id="ARBA00006445"/>
    </source>
</evidence>
<reference evidence="9" key="1">
    <citation type="journal article" date="2006" name="PLoS Biol.">
        <title>Macronuclear genome sequence of the ciliate Tetrahymena thermophila, a model eukaryote.</title>
        <authorList>
            <person name="Eisen J.A."/>
            <person name="Coyne R.S."/>
            <person name="Wu M."/>
            <person name="Wu D."/>
            <person name="Thiagarajan M."/>
            <person name="Wortman J.R."/>
            <person name="Badger J.H."/>
            <person name="Ren Q."/>
            <person name="Amedeo P."/>
            <person name="Jones K.M."/>
            <person name="Tallon L.J."/>
            <person name="Delcher A.L."/>
            <person name="Salzberg S.L."/>
            <person name="Silva J.C."/>
            <person name="Haas B.J."/>
            <person name="Majoros W.H."/>
            <person name="Farzad M."/>
            <person name="Carlton J.M."/>
            <person name="Smith R.K. Jr."/>
            <person name="Garg J."/>
            <person name="Pearlman R.E."/>
            <person name="Karrer K.M."/>
            <person name="Sun L."/>
            <person name="Manning G."/>
            <person name="Elde N.C."/>
            <person name="Turkewitz A.P."/>
            <person name="Asai D.J."/>
            <person name="Wilkes D.E."/>
            <person name="Wang Y."/>
            <person name="Cai H."/>
            <person name="Collins K."/>
            <person name="Stewart B.A."/>
            <person name="Lee S.R."/>
            <person name="Wilamowska K."/>
            <person name="Weinberg Z."/>
            <person name="Ruzzo W.L."/>
            <person name="Wloga D."/>
            <person name="Gaertig J."/>
            <person name="Frankel J."/>
            <person name="Tsao C.-C."/>
            <person name="Gorovsky M.A."/>
            <person name="Keeling P.J."/>
            <person name="Waller R.F."/>
            <person name="Patron N.J."/>
            <person name="Cherry J.M."/>
            <person name="Stover N.A."/>
            <person name="Krieger C.J."/>
            <person name="del Toro C."/>
            <person name="Ryder H.F."/>
            <person name="Williamson S.C."/>
            <person name="Barbeau R.A."/>
            <person name="Hamilton E.P."/>
            <person name="Orias E."/>
        </authorList>
    </citation>
    <scope>NUCLEOTIDE SEQUENCE [LARGE SCALE GENOMIC DNA]</scope>
    <source>
        <strain evidence="9">SB210</strain>
    </source>
</reference>
<comment type="similarity">
    <text evidence="1">Belongs to the WD repeat CDC20/Fizzy family.</text>
</comment>
<organism evidence="8 9">
    <name type="scientific">Tetrahymena thermophila (strain SB210)</name>
    <dbReference type="NCBI Taxonomy" id="312017"/>
    <lineage>
        <taxon>Eukaryota</taxon>
        <taxon>Sar</taxon>
        <taxon>Alveolata</taxon>
        <taxon>Ciliophora</taxon>
        <taxon>Intramacronucleata</taxon>
        <taxon>Oligohymenophorea</taxon>
        <taxon>Hymenostomatida</taxon>
        <taxon>Tetrahymenina</taxon>
        <taxon>Tetrahymenidae</taxon>
        <taxon>Tetrahymena</taxon>
    </lineage>
</organism>
<feature type="compositionally biased region" description="Basic and acidic residues" evidence="6">
    <location>
        <begin position="14"/>
        <end position="29"/>
    </location>
</feature>
<evidence type="ECO:0000259" key="7">
    <source>
        <dbReference type="Pfam" id="PF24807"/>
    </source>
</evidence>
<dbReference type="PANTHER" id="PTHR19918">
    <property type="entry name" value="CELL DIVISION CYCLE 20 CDC20 FIZZY -RELATED"/>
    <property type="match status" value="1"/>
</dbReference>
<feature type="repeat" description="WD" evidence="5">
    <location>
        <begin position="649"/>
        <end position="683"/>
    </location>
</feature>
<dbReference type="PROSITE" id="PS50082">
    <property type="entry name" value="WD_REPEATS_2"/>
    <property type="match status" value="3"/>
</dbReference>
<feature type="compositionally biased region" description="Polar residues" evidence="6">
    <location>
        <begin position="1"/>
        <end position="13"/>
    </location>
</feature>
<feature type="domain" description="CDC20/Fizzy WD40" evidence="7">
    <location>
        <begin position="598"/>
        <end position="886"/>
    </location>
</feature>
<dbReference type="GO" id="GO:0010997">
    <property type="term" value="F:anaphase-promoting complex binding"/>
    <property type="evidence" value="ECO:0007669"/>
    <property type="project" value="InterPro"/>
</dbReference>
<dbReference type="SMART" id="SM00320">
    <property type="entry name" value="WD40"/>
    <property type="match status" value="6"/>
</dbReference>
<dbReference type="GeneID" id="7846790"/>
<dbReference type="FunCoup" id="I7M414">
    <property type="interactions" value="273"/>
</dbReference>
<dbReference type="CDD" id="cd00200">
    <property type="entry name" value="WD40"/>
    <property type="match status" value="1"/>
</dbReference>
<protein>
    <submittedName>
        <fullName evidence="8">Cell cycle switch protein CCS52A</fullName>
    </submittedName>
</protein>
<dbReference type="InterPro" id="IPR036322">
    <property type="entry name" value="WD40_repeat_dom_sf"/>
</dbReference>
<dbReference type="KEGG" id="tet:TTHERM_00242270"/>
<dbReference type="AlphaFoldDB" id="I7M414"/>
<dbReference type="InterPro" id="IPR033010">
    <property type="entry name" value="Cdc20/Fizzy"/>
</dbReference>
<dbReference type="InterPro" id="IPR056150">
    <property type="entry name" value="WD40_CDC20-Fz"/>
</dbReference>
<evidence type="ECO:0000313" key="8">
    <source>
        <dbReference type="EMBL" id="EAS04705.2"/>
    </source>
</evidence>
<dbReference type="eggNOG" id="KOG0305">
    <property type="taxonomic scope" value="Eukaryota"/>
</dbReference>
<feature type="repeat" description="WD" evidence="5">
    <location>
        <begin position="855"/>
        <end position="888"/>
    </location>
</feature>
<dbReference type="PROSITE" id="PS50294">
    <property type="entry name" value="WD_REPEATS_REGION"/>
    <property type="match status" value="2"/>
</dbReference>
<keyword evidence="3" id="KW-0677">Repeat</keyword>
<feature type="compositionally biased region" description="Polar residues" evidence="6">
    <location>
        <begin position="30"/>
        <end position="62"/>
    </location>
</feature>
<dbReference type="SUPFAM" id="SSF50978">
    <property type="entry name" value="WD40 repeat-like"/>
    <property type="match status" value="1"/>
</dbReference>
<dbReference type="GO" id="GO:0005680">
    <property type="term" value="C:anaphase-promoting complex"/>
    <property type="evidence" value="ECO:0007669"/>
    <property type="project" value="TreeGrafter"/>
</dbReference>
<gene>
    <name evidence="8" type="ORF">TTHERM_00242270</name>
</gene>
<feature type="repeat" description="WD" evidence="5">
    <location>
        <begin position="725"/>
        <end position="757"/>
    </location>
</feature>
<keyword evidence="4" id="KW-0131">Cell cycle</keyword>
<proteinExistence type="inferred from homology"/>